<dbReference type="AlphaFoldDB" id="A0A8D0T4U9"/>
<feature type="transmembrane region" description="Helical" evidence="1">
    <location>
        <begin position="85"/>
        <end position="113"/>
    </location>
</feature>
<organism evidence="2 3">
    <name type="scientific">Sus scrofa</name>
    <name type="common">Pig</name>
    <dbReference type="NCBI Taxonomy" id="9823"/>
    <lineage>
        <taxon>Eukaryota</taxon>
        <taxon>Metazoa</taxon>
        <taxon>Chordata</taxon>
        <taxon>Craniata</taxon>
        <taxon>Vertebrata</taxon>
        <taxon>Euteleostomi</taxon>
        <taxon>Mammalia</taxon>
        <taxon>Eutheria</taxon>
        <taxon>Laurasiatheria</taxon>
        <taxon>Artiodactyla</taxon>
        <taxon>Suina</taxon>
        <taxon>Suidae</taxon>
        <taxon>Sus</taxon>
    </lineage>
</organism>
<protein>
    <submittedName>
        <fullName evidence="2">Uncharacterized protein</fullName>
    </submittedName>
</protein>
<evidence type="ECO:0000313" key="2">
    <source>
        <dbReference type="Ensembl" id="ENSSSCP00025040946.1"/>
    </source>
</evidence>
<accession>A0A8D0T4U9</accession>
<reference evidence="2" key="1">
    <citation type="submission" date="2025-08" db="UniProtKB">
        <authorList>
            <consortium name="Ensembl"/>
        </authorList>
    </citation>
    <scope>IDENTIFICATION</scope>
</reference>
<dbReference type="Ensembl" id="ENSSSCT00025093322.1">
    <property type="protein sequence ID" value="ENSSSCP00025040946.1"/>
    <property type="gene ID" value="ENSSSCG00025067980.1"/>
</dbReference>
<evidence type="ECO:0000256" key="1">
    <source>
        <dbReference type="SAM" id="Phobius"/>
    </source>
</evidence>
<feature type="transmembrane region" description="Helical" evidence="1">
    <location>
        <begin position="56"/>
        <end position="79"/>
    </location>
</feature>
<evidence type="ECO:0000313" key="3">
    <source>
        <dbReference type="Proteomes" id="UP000694727"/>
    </source>
</evidence>
<proteinExistence type="predicted"/>
<name>A0A8D0T4U9_PIG</name>
<dbReference type="Proteomes" id="UP000694727">
    <property type="component" value="Unplaced"/>
</dbReference>
<sequence>MPRSGIAGSKGNSIFSFLRNLHTVFHSGCTHLHCQQQCNRVPFSPHPLQHLFFVDFLMMAIVASVRWYLMVVLICISLIMSDVEHIFMCFLAIRMSSLDFIFSFFSFLSLFFFNGCTHSIWKYPGQELNPSCSCNLHCSCGNTRTLTHCTRPGFETLPPQPPEPLQSDSFFFSFVFFLGPPL</sequence>
<keyword evidence="1" id="KW-0812">Transmembrane</keyword>
<keyword evidence="1" id="KW-0472">Membrane</keyword>
<keyword evidence="1" id="KW-1133">Transmembrane helix</keyword>